<accession>A0ABT9EJI5</accession>
<dbReference type="Gene3D" id="3.40.50.10090">
    <property type="match status" value="1"/>
</dbReference>
<reference evidence="2 3" key="1">
    <citation type="submission" date="2023-07" db="EMBL/GenBank/DDBJ databases">
        <authorList>
            <person name="Kim M.K."/>
        </authorList>
    </citation>
    <scope>NUCLEOTIDE SEQUENCE [LARGE SCALE GENOMIC DNA]</scope>
    <source>
        <strain evidence="2 3">KR1UV-12</strain>
    </source>
</reference>
<name>A0ABT9EJI5_9SPHN</name>
<organism evidence="2 3">
    <name type="scientific">Sphingomonas aurea</name>
    <dbReference type="NCBI Taxonomy" id="3063994"/>
    <lineage>
        <taxon>Bacteria</taxon>
        <taxon>Pseudomonadati</taxon>
        <taxon>Pseudomonadota</taxon>
        <taxon>Alphaproteobacteria</taxon>
        <taxon>Sphingomonadales</taxon>
        <taxon>Sphingomonadaceae</taxon>
        <taxon>Sphingomonas</taxon>
    </lineage>
</organism>
<comment type="caution">
    <text evidence="2">The sequence shown here is derived from an EMBL/GenBank/DDBJ whole genome shotgun (WGS) entry which is preliminary data.</text>
</comment>
<evidence type="ECO:0000313" key="3">
    <source>
        <dbReference type="Proteomes" id="UP001230685"/>
    </source>
</evidence>
<dbReference type="InterPro" id="IPR003754">
    <property type="entry name" value="4pyrrol_synth_uPrphyn_synth"/>
</dbReference>
<feature type="domain" description="Tetrapyrrole biosynthesis uroporphyrinogen III synthase" evidence="1">
    <location>
        <begin position="16"/>
        <end position="202"/>
    </location>
</feature>
<dbReference type="Pfam" id="PF02602">
    <property type="entry name" value="HEM4"/>
    <property type="match status" value="1"/>
</dbReference>
<dbReference type="EC" id="4.2.1.75" evidence="2"/>
<dbReference type="EMBL" id="JAUUDS010000002">
    <property type="protein sequence ID" value="MDP1027132.1"/>
    <property type="molecule type" value="Genomic_DNA"/>
</dbReference>
<evidence type="ECO:0000313" key="2">
    <source>
        <dbReference type="EMBL" id="MDP1027132.1"/>
    </source>
</evidence>
<evidence type="ECO:0000259" key="1">
    <source>
        <dbReference type="Pfam" id="PF02602"/>
    </source>
</evidence>
<dbReference type="InterPro" id="IPR036108">
    <property type="entry name" value="4pyrrol_syn_uPrphyn_synt_sf"/>
</dbReference>
<dbReference type="Proteomes" id="UP001230685">
    <property type="component" value="Unassembled WGS sequence"/>
</dbReference>
<protein>
    <submittedName>
        <fullName evidence="2">Uroporphyrinogen-III synthase</fullName>
        <ecNumber evidence="2">4.2.1.75</ecNumber>
    </submittedName>
</protein>
<keyword evidence="2" id="KW-0456">Lyase</keyword>
<proteinExistence type="predicted"/>
<dbReference type="GO" id="GO:0004852">
    <property type="term" value="F:uroporphyrinogen-III synthase activity"/>
    <property type="evidence" value="ECO:0007669"/>
    <property type="project" value="UniProtKB-EC"/>
</dbReference>
<sequence>MSRSLAVLRPEPGNARTAAAIEALGFTAIRLPLFAVTPVTWRAPDPAGYDALVATSANAFRHGGAELARLRALPVQAVGAATAAAARAAGFAVATVGTADAASLIAGLPGRLLHLAGRERVALAGLDAITVYAADPVPVDAGVLAGSVVLLHSARAAARLAEFGIARDTVRLAALSTAVLTAAGGGWQRVAALDRPEDEALVALAVQLAD</sequence>
<keyword evidence="3" id="KW-1185">Reference proteome</keyword>
<dbReference type="RefSeq" id="WP_305172827.1">
    <property type="nucleotide sequence ID" value="NZ_JAUUDS010000002.1"/>
</dbReference>
<gene>
    <name evidence="2" type="ORF">Q5H91_07910</name>
</gene>
<dbReference type="SUPFAM" id="SSF69618">
    <property type="entry name" value="HemD-like"/>
    <property type="match status" value="1"/>
</dbReference>